<keyword evidence="1" id="KW-0520">NAD</keyword>
<dbReference type="Pfam" id="PF01582">
    <property type="entry name" value="TIR"/>
    <property type="match status" value="1"/>
</dbReference>
<feature type="non-terminal residue" evidence="3">
    <location>
        <position position="139"/>
    </location>
</feature>
<evidence type="ECO:0000259" key="2">
    <source>
        <dbReference type="PROSITE" id="PS50104"/>
    </source>
</evidence>
<evidence type="ECO:0000313" key="3">
    <source>
        <dbReference type="EMBL" id="MCI05001.1"/>
    </source>
</evidence>
<keyword evidence="4" id="KW-1185">Reference proteome</keyword>
<dbReference type="Gene3D" id="3.40.50.10140">
    <property type="entry name" value="Toll/interleukin-1 receptor homology (TIR) domain"/>
    <property type="match status" value="1"/>
</dbReference>
<dbReference type="InterPro" id="IPR000157">
    <property type="entry name" value="TIR_dom"/>
</dbReference>
<dbReference type="AlphaFoldDB" id="A0A392NYX3"/>
<sequence>MLGFMFSKTTMGFNEEIRSQYHYCKQSLERIVEISRTEGMVVVPVFYEVDPSEVRNQTGEFGKAFDSLISTKSVDEYTDVPKEVDEYTKRNWKKALHEVGSRAGVVIINSKNESEDIKKIVELVTRLLDKTELFVADHP</sequence>
<organism evidence="3 4">
    <name type="scientific">Trifolium medium</name>
    <dbReference type="NCBI Taxonomy" id="97028"/>
    <lineage>
        <taxon>Eukaryota</taxon>
        <taxon>Viridiplantae</taxon>
        <taxon>Streptophyta</taxon>
        <taxon>Embryophyta</taxon>
        <taxon>Tracheophyta</taxon>
        <taxon>Spermatophyta</taxon>
        <taxon>Magnoliopsida</taxon>
        <taxon>eudicotyledons</taxon>
        <taxon>Gunneridae</taxon>
        <taxon>Pentapetalae</taxon>
        <taxon>rosids</taxon>
        <taxon>fabids</taxon>
        <taxon>Fabales</taxon>
        <taxon>Fabaceae</taxon>
        <taxon>Papilionoideae</taxon>
        <taxon>50 kb inversion clade</taxon>
        <taxon>NPAAA clade</taxon>
        <taxon>Hologalegina</taxon>
        <taxon>IRL clade</taxon>
        <taxon>Trifolieae</taxon>
        <taxon>Trifolium</taxon>
    </lineage>
</organism>
<dbReference type="GO" id="GO:0007165">
    <property type="term" value="P:signal transduction"/>
    <property type="evidence" value="ECO:0007669"/>
    <property type="project" value="InterPro"/>
</dbReference>
<feature type="domain" description="TIR" evidence="2">
    <location>
        <begin position="1"/>
        <end position="128"/>
    </location>
</feature>
<evidence type="ECO:0000313" key="4">
    <source>
        <dbReference type="Proteomes" id="UP000265520"/>
    </source>
</evidence>
<dbReference type="Proteomes" id="UP000265520">
    <property type="component" value="Unassembled WGS sequence"/>
</dbReference>
<dbReference type="PANTHER" id="PTHR32009:SF160">
    <property type="entry name" value="DISEASE RESISTANCE PROTEIN (TIR-NBS-LRR CLASS)"/>
    <property type="match status" value="1"/>
</dbReference>
<proteinExistence type="predicted"/>
<dbReference type="EMBL" id="LXQA010057240">
    <property type="protein sequence ID" value="MCI05001.1"/>
    <property type="molecule type" value="Genomic_DNA"/>
</dbReference>
<dbReference type="InterPro" id="IPR035897">
    <property type="entry name" value="Toll_tir_struct_dom_sf"/>
</dbReference>
<reference evidence="3 4" key="1">
    <citation type="journal article" date="2018" name="Front. Plant Sci.">
        <title>Red Clover (Trifolium pratense) and Zigzag Clover (T. medium) - A Picture of Genomic Similarities and Differences.</title>
        <authorList>
            <person name="Dluhosova J."/>
            <person name="Istvanek J."/>
            <person name="Nedelnik J."/>
            <person name="Repkova J."/>
        </authorList>
    </citation>
    <scope>NUCLEOTIDE SEQUENCE [LARGE SCALE GENOMIC DNA]</scope>
    <source>
        <strain evidence="4">cv. 10/8</strain>
        <tissue evidence="3">Leaf</tissue>
    </source>
</reference>
<dbReference type="PROSITE" id="PS50104">
    <property type="entry name" value="TIR"/>
    <property type="match status" value="1"/>
</dbReference>
<comment type="caution">
    <text evidence="3">The sequence shown here is derived from an EMBL/GenBank/DDBJ whole genome shotgun (WGS) entry which is preliminary data.</text>
</comment>
<name>A0A392NYX3_9FABA</name>
<dbReference type="PANTHER" id="PTHR32009">
    <property type="entry name" value="TMV RESISTANCE PROTEIN N-LIKE"/>
    <property type="match status" value="1"/>
</dbReference>
<accession>A0A392NYX3</accession>
<protein>
    <submittedName>
        <fullName evidence="3">TMV resistance protein N</fullName>
    </submittedName>
</protein>
<dbReference type="SUPFAM" id="SSF52200">
    <property type="entry name" value="Toll/Interleukin receptor TIR domain"/>
    <property type="match status" value="1"/>
</dbReference>
<evidence type="ECO:0000256" key="1">
    <source>
        <dbReference type="ARBA" id="ARBA00023027"/>
    </source>
</evidence>